<feature type="domain" description="Carrier" evidence="4">
    <location>
        <begin position="1009"/>
        <end position="1083"/>
    </location>
</feature>
<dbReference type="CDD" id="cd05930">
    <property type="entry name" value="A_NRPS"/>
    <property type="match status" value="2"/>
</dbReference>
<dbReference type="GeneID" id="55847379"/>
<dbReference type="InterPro" id="IPR023213">
    <property type="entry name" value="CAT-like_dom_sf"/>
</dbReference>
<dbReference type="NCBIfam" id="NF004282">
    <property type="entry name" value="PRK05691.1"/>
    <property type="match status" value="9"/>
</dbReference>
<dbReference type="Pfam" id="PF00550">
    <property type="entry name" value="PP-binding"/>
    <property type="match status" value="5"/>
</dbReference>
<evidence type="ECO:0000256" key="1">
    <source>
        <dbReference type="ARBA" id="ARBA00001957"/>
    </source>
</evidence>
<dbReference type="Gene3D" id="1.10.1200.10">
    <property type="entry name" value="ACP-like"/>
    <property type="match status" value="5"/>
</dbReference>
<dbReference type="NCBIfam" id="TIGR01720">
    <property type="entry name" value="NRPS-para261"/>
    <property type="match status" value="2"/>
</dbReference>
<dbReference type="CDD" id="cd19534">
    <property type="entry name" value="E_NRPS"/>
    <property type="match status" value="2"/>
</dbReference>
<dbReference type="EMBL" id="PHHD01000001">
    <property type="protein sequence ID" value="PKA77234.1"/>
    <property type="molecule type" value="Genomic_DNA"/>
</dbReference>
<feature type="domain" description="Carrier" evidence="4">
    <location>
        <begin position="2498"/>
        <end position="2573"/>
    </location>
</feature>
<sequence>MNAEDSLKLARRFIGLPLEKRQLFLQALQKEGVDFSRFPIPAGVEVEDRQALSYAQQRMWFLWQLDRASGAYNLPGAVRLKGALNFGAMEQAFASLVGRHETLRTVFQRQADDRLAQVAVEPSLAIDQLDLSTLTPAEREQAVIDAATRQSLLPFDLEHGPLLRVQLLKLDDQEHVLLLTLHHIVSDGWSMNVLIDEFIRFYDAHERNETPQLPALPIQYSDYALWQRRWLEAGEQARQLEYWQARLGDEHPVLELPTDRARPAMPSYQGTRHNFAIDPSLAAQLRSCAQKHNVTLFMLLLGAFNVLLHRYTGQGDIRIGVPIANRNRSEVEGLIGFFVNTQVLRTELTGQTRVSELLQGIKEHALGAQAHQELPFERLVEALKVERSLSHTPLFQVMYNHQPVVADIASVSTASGLELVAVEWQGRTTQFDLTLDTYEKSGTLHAALTFANDLFDAPSIERMAQHWISLLHAMVADAEQRVGELPMLNADEQRVLVRDWNQTVESYPTQCPIHHLIEQQVQRTPQAPALVFGSTTLTYAQLDARANQLANFLREKGVGPDVLVGVCVERSIEMVVGLLAIIKAGGAYVPLDPEYPEDRLAYMIEDSGIELLLTQQSLQASLPSQAIEVIGLDRAGDWLSGFSTETPTVEVHALNLAYVIYTSGSTGKPKGAGNSHRALVNRLCWMQQAYGLDASDAVLQKTPFSFDVSVWEFFWPLMTGARLVVAAPGEHREPARLIDTIGRHAITTLHFVPSMLQAFIHEPGVQACASLKRIVCSGEALPLDAQLQVFAKLPGAGLYNLYGPTEAAIDVTHWTCVDEGADSVPIGRPIANLATYVLDAQLNPVPAGVSGELYLGGTGLARSYHRRPALTAERFVPSPFIAGERLYRTGDRVCQRADGVIEYLGRLDHQVKLRGLRIELGEIETRLMQHPTVREAVVLVQGGKQLVAYLVLESDEPADLKAWLLKSLPEYMVPTHLITLAKLPVTANGKLDRKALPLPDAAPQQGFVAPQNDLQKALAAIWSDVLGVEQVGLEDNFFELGGDSIISIQVVSRARQAGIRLNPRDLFQYQSIRSLALVATFEQTSVIDQGPVSGDVILTPVQHSFFAQVIPARQHWNQSLLLTPRETLEPVRLEAALTQLINHHDALRLRFVQQAGEWQQAHAAPVTEAALWQSRAADDVQLAALCDEAQRSLDLAQGPLMRAVLVAMADGNQRLLLVVHHLVVDGVSWRILLEDLQQAYRQAPLPAKTSAYQHWAQQLQAHAGTLNAQLPFWQAQTVDADLPCDNPRGGLQNRLGSKLETRLGTEHTRQLLQDAPAAYRTQVNDLLLTALARVISRWSGQAAALIQLEGHGREDLFDAVDLTRTVGWFTSLFPLRLQAQGEWSDAIKSVKEQLRAVPDKGLGYGLLRYLAAPEVRETLETLPVPRITFNYLGQFDRQFNDSALFVPATQGSGQAQDPEAPLANWLTVEGQVYGGELALQWGFSREMFQASTIQRLADEYSAELKALIEHCCETPAGQVTPSDFPLARVTRQQLDQLPVAGPAIADLYPLSPMQQGMLFHTLYEPQAQAYINQLRLDIDGLDLLTFGRAWQAALDRHDILRSSFHWLGLDTAHQVIHRQVDLQLQVIEDPQADYDALADAERERGFELSTAPLFRLMLVRGSGVTWHLIFTSHHILMDGWSNAQLLGEVLAHYSGQTLATPPGQFRDYLGWLQQQASGEAFWKAALAPLQAPTLLAEALRAPVEGAGMADYPVALDSAFTQALGDFARQHKITLNTVLQGAWSLLLQRYTGQACVAFGATVSGRSAPLPGIEQQLGLFINTLPIISAASPARLAGEWLGELQALNVSLRDHEHTPLFDIQGWAGQQGAALFDTLLVFENFPVAEALKQGAPAGLTFGKMHNYERTHYPLTLGIELGANLRLEFSYDCARFSAQQVAQLSANLQHVLMQLVANAQVPLGNLQLLDGSAQRDLLALSQTPRAVERALRVHERIAAQADATPDALAVQAGSERLTYAQLNQRANRLAHRLLEQGVGPGQRVGLAARRGPQLIVSLLAVLKSGAAYVPLDPKLPAERLAYMLADSRLSLLLGETGLLADLPLPQGLARVDFSASGEELAGYPTTNPSNHADRADLAYVIYTSGSTGQPKGVAIDHAALDQFCDTAAAYSALTPADRVLQFATFSFDGFVEQCYPPLCVGAALIMRGEDLWDAEWLAREIVEQGVTLADLPAAYWYLLAKECAASGRTLGNLRQVHVGGEAMAVEGVRAWHEAGLQGVRLLNTYGPTEATVVSSVHDCQLADAHDAYGMPIGRAIEGRALYVLDSGFELLPNCGVGELCIGASAGLAQGYFDRPALTAERFLPDPFSGVPGARLYRSGDLARYNERAVLEYVGRIDHQVKIRGFRIEMGEIEACLQALPEVREAAVLALDGPTGAQLVAYVVPHAESLDAQALAAVLRQSLPDYMVPAHWVVLQALPLNNNGKLDRRALPQPDMNESRARYLAPQTSLQHQLAGIWQAVLQVEQVGLEDHFFERGGHSLLATQVISRVRHELKREVPLRALFEQPTLRRFALACEGAQTLDTVPMVALKRGQPMALSSAQERQWFLWQLDPRSAAYHVPTALHLRGQLNRAALEQAFQALVQRHEALRTTFVEEDGRALQVIHSSLALVVETVSIEATAIDACVEQEIRRPFDLIRGPLMRVKLFAVQPDHHVLVITQHHIISDGWSMQIVVDELVRLYTGYCEDAPAPLAALPLQYADYAAWQRQWTAGDEHARQLAYWRDQLGGEQPVLALPLDFPRPAEQSYRGARLDFALPEELAQALQRLAQREHVTIFTLLLASFQMLLHRYSGQDDIRVGVPVANRNRLETEGLVGFFVNTQVLRAQFDGAPAFTQLLQQVHQSVLDAQSFQDLPFEQLVETLQPERSLSHSPLFQVLFNHQNRTTRTIELPALTIEGGAWDSATAQFDLTLETGEVQGGLAASLTYATDLFSADTIKRMAGHWLALLQAVVGKPDDRLGDLAMLSAVERQLILQDWNATAERYPLDASVQQLIEAQVLKAPGAQALAFGETRLTYAELNTRANQLAHQLIAHGVGPDVLVGIAVERSIEMVVGLLAILKAGGAYVPFDPEYPQERLQYMIEDSGIGLLLTQQALLKHLPIPQGLQTLVLDQLNNTGFSSENPNVPVTGENLAYVIYTSGSTGKPKGAGNRHSALTNRLCWMQQAYQLGASDTVLQKTPFSFDVSVWEFFWPLMTGARLVVAAPGDHRDPAKLVELINREQVSTLHFVPSMLQAFLQDTGVAQCTSLTRIVCSGEALPADAQQQVFAKLPQANLYNLYGPTEAAIDVTHWTCVEEGRDSVPIGRPIANLACYILDDNLEPAPVGVLGELYLGGEGLARGYHRRPSLTAERFAVSPFGHGERLYRTGDLARYRADGVIEYAGRIDHQVKLRGLRIELGEIEARLLEHVQVREAVVVVVDNALLAAYVVPVENGVLDVDSLKQHIAQALPGHMVPSHIQPLAQMPLSPNGKLDRKALPAFDTGVSQSAYVAPHTETQKQVAAIWQSVLGVDSVGLNDNFFALGGHSLLATQVTSRVRGLLGLDVPLKSLFEHGTLHAYVQSLAALSAQDTAPAISRIERNQPLGLSYAQERQWFLWQLDPHSAAYHIPTALRLRGRFDLGALQHAFDALIRRHEALRTHFVVDGERTLQVIRAPFALNIEVEPVAVDIGARGITALVEAEIARPFDLLAGPLLRVKLLQLAEDDHVLVLTQHHIVSDAASMQIVVAELIERYADCLQGDVDDAPELALDYVDYAQWQRNWMDAGERERQLAYWVGQLGGEQPVLELPLDHPRPAVQSYRGARLDLQVPQALSQGLQALARREGTTLYMLLLASFQTLLHRYSGQRDVRVGVPIANRNRVETESLIGFFVNTQVMRAEVDAQQPFSTLLQQVRHAALQAQAHQDLPFEQLVEALAPTRSLSHSPLFQVMFNHQASDARVSRARAVPGLSIQDVQWDSHTAQFDLTLDTHESADGVHASLTYATDLFEPGRIERMAQHWLALLQGIVDAPDRAVGELALLSAAEQQMILQDWNATAERYPLDASVQQLIETQVLKAPGAQALAFGDVSLSYSELNTRANQLAHQLIAHGVGPDVLVGIAVERSIEMVVGLLAILKAGGAYVPFDPEYPQERLQYMIEDSGIGLLLTQQALVSQLPVPQGLQTLVLDQLNNTGFSSENPNIPVTGENLAYVIYTSGSTGKPKGAGNRHSALTNRLCWMQQAYQLGASDTVLQKTPFSFDVSVWEFFWPLITGARLVVAAPGDHRDPARLVELINREQVSTLHFVPSMLQAFLQDTGVAQCTSLTRIVCSGEALPADAQQQVFAKLPQANLYNLYGPTEAAIDVTHWTCVEEGRDSVPIGRPIANLACYILDDNLEPVPVGVLGELYLGGEGLARGYHRRPSLTAERFAVSPFGHGERLYRTGDLARYRADGVIEYAGRIDHQVKLRGLRIELGEIEARLLEHEAVRETAVTVIDGKHLLAYVVLAETRDNWRETLSTYLQQSLPDYMVPNQWMLLEQLPLSPNGKLDRKALPKPDAAVQQAYVAPRSELEQRIASVWADVLRVEQVGVTDNFFELGGDSIISIQVVGRARQAGIHFTPKELFQYQTVQGLAAIARRGEPASTVDQGPVTGSLPLLPFQQWFFDSAMPEPHHWNQSVLLTSHEPMQAELIEQALQALVQHHDALRLRFSPTPAGWGAEHAPVEGGQPLLHQVTLQTRDEIEAACDAAQRSLDIQHGPLLRGLLIELADGTQRLLLVIHHLAVDGVSWRVLLEDLQQAYQGALSGNRVTLAAKTAAFKTWADRLQAHAQSDALLGERAWWQAQLADADAQLPCKATEAVLRNNQARNVQVQLSRELTQRLLQQAPVAYRTQVNDLLLTALTRVVGRWSGQASTLIQLEGHGREELFDDIDLSRTVGWFTTAFPVRLKPAPDLAGSIKQVKEQLRAIPNKGIGFGLLRYLADAETQRAFSELPAPRITFNYLGQLDRQFDDGALFTPATESGGNEQSPLAPLANWLVLNGQVYDGKFSLGWTFSDLLFDEATVKRLADDYIAELTGLIEHCSDAANSAVTPSDFPLAALSQAQLDALPVPCENIEDIYPLSPMQQGMLFHSLYQQGGGDYINQLRVSVRGLDAERFRTAWQDAVQHHESLRSGFIWAGEQQLPLQVVHRHVVVPFTVYDWQSREDLTEAVQQLAATRREQGFDLQAAPLLRLDLVRSGPDSIELIYTSHHILMDGWSNSQLLGEVLQRYSGTPPGARTGRYGDYIAWLQRQDSVAGEHFWKEQLAALEEPTRLASTAHSAPPGQGYGDLYDLIDTQQTRRLGEFARHQKVTLNTVVQAAWSLLLQRRTGQSVVAFGATVAGRPADVPGALQQVGLFINTLPVMSGVSADCRVGDWLQGLQSLNLRLREYEHTPLFDIQRWAGQGGDALFDTLLVFENYPVSQALEQGAPAGLAFGQVHSQEQSNYPLTLAVGLEDSLSLHYSYDRQHFSPASIEQVNAQLRQVLLQMLEVGAQGRVDAIDLLDEHTRQRILKDWNPSVATYTQTDCLHHLIERQVEKAPHAVALVCEGEQLTYGALNRRANRLAHALIAEGVGPEVLVGIAVERSFDMLVGLLAILKAGGAYVPLDPAYPQERLQYMIEDSGLTLLLTQAHLPGPDGVRRLLIDADYPAIEHNPQVAVGPQNLAYVIYTSGSTGKPKGTLLPHSNVLRLFQATEGWFDFGPQDCWSLFHSYAFDFSVWEIFGALLYGGRLLIVPQDVSRSPQAFFDLLCAEQVTVLNQTPSAFKQLMQVACAAEASRSTALRYVVFGGEALEVSSLRPWFERFGDAAPQLINMYGITETTVHVTYRPLSLADLDNGVSSPIGVAIPDLSWYVLDRDLNPVPAGCTGELYVGGAGLARGYLHRGDLSSTRFIPNLFSAAGERLYRTGDLARYGADGVIEYVGRIDHQVKIRGFRIELGEVQARLQAQPAVREAVVLAHEGAGGTQLVGYVVPVGPIDDLGAWRETLKAALREDLPEYMVPAHLLALDQMPLTANGKLDRKALPEPDASLLQQAYVAPQSELEHTVAAVWAQVLGLERVGMSDNFFELGGHSLLATQAMLRLREQLNLDITIKTLFTTADLAEFCQAVQALEPDFEPIHDVLAKSMEALNRLSADELEKLIS</sequence>
<dbReference type="CDD" id="cd19531">
    <property type="entry name" value="LCL_NRPS-like"/>
    <property type="match status" value="3"/>
</dbReference>
<feature type="domain" description="Carrier" evidence="4">
    <location>
        <begin position="4591"/>
        <end position="4665"/>
    </location>
</feature>
<dbReference type="InterPro" id="IPR001242">
    <property type="entry name" value="Condensation_dom"/>
</dbReference>
<feature type="domain" description="Carrier" evidence="4">
    <location>
        <begin position="6099"/>
        <end position="6174"/>
    </location>
</feature>
<dbReference type="Gene3D" id="3.30.559.30">
    <property type="entry name" value="Nonribosomal peptide synthetase, condensation domain"/>
    <property type="match status" value="7"/>
</dbReference>
<accession>A0ABX4QK81</accession>
<dbReference type="CDD" id="cd17649">
    <property type="entry name" value="A_NRPS_PvdJ-like"/>
    <property type="match status" value="1"/>
</dbReference>
<dbReference type="CDD" id="cd17643">
    <property type="entry name" value="A_NRPS_Cytc1-like"/>
    <property type="match status" value="1"/>
</dbReference>
<evidence type="ECO:0000256" key="3">
    <source>
        <dbReference type="ARBA" id="ARBA00022553"/>
    </source>
</evidence>
<proteinExistence type="predicted"/>
<feature type="domain" description="Carrier" evidence="4">
    <location>
        <begin position="3541"/>
        <end position="3616"/>
    </location>
</feature>
<organism evidence="5 6">
    <name type="scientific">Pseudomonas tolaasii NCPPB 2192</name>
    <dbReference type="NCBI Taxonomy" id="564423"/>
    <lineage>
        <taxon>Bacteria</taxon>
        <taxon>Pseudomonadati</taxon>
        <taxon>Pseudomonadota</taxon>
        <taxon>Gammaproteobacteria</taxon>
        <taxon>Pseudomonadales</taxon>
        <taxon>Pseudomonadaceae</taxon>
        <taxon>Pseudomonas</taxon>
    </lineage>
</organism>
<evidence type="ECO:0000256" key="2">
    <source>
        <dbReference type="ARBA" id="ARBA00022450"/>
    </source>
</evidence>
<dbReference type="SUPFAM" id="SSF47336">
    <property type="entry name" value="ACP-like"/>
    <property type="match status" value="5"/>
</dbReference>
<dbReference type="InterPro" id="IPR010060">
    <property type="entry name" value="NRPS_synth"/>
</dbReference>
<evidence type="ECO:0000259" key="4">
    <source>
        <dbReference type="PROSITE" id="PS50075"/>
    </source>
</evidence>
<dbReference type="Gene3D" id="3.40.50.980">
    <property type="match status" value="10"/>
</dbReference>
<dbReference type="Gene3D" id="2.30.38.10">
    <property type="entry name" value="Luciferase, Domain 3"/>
    <property type="match status" value="5"/>
</dbReference>
<keyword evidence="6" id="KW-1185">Reference proteome</keyword>
<name>A0ABX4QK81_PSETO</name>
<dbReference type="Pfam" id="PF00501">
    <property type="entry name" value="AMP-binding"/>
    <property type="match status" value="5"/>
</dbReference>
<dbReference type="CDD" id="cd17646">
    <property type="entry name" value="A_NRPS_AB3403-like"/>
    <property type="match status" value="1"/>
</dbReference>
<evidence type="ECO:0000313" key="5">
    <source>
        <dbReference type="EMBL" id="PKA77234.1"/>
    </source>
</evidence>
<dbReference type="InterPro" id="IPR045851">
    <property type="entry name" value="AMP-bd_C_sf"/>
</dbReference>
<comment type="cofactor">
    <cofactor evidence="1">
        <name>pantetheine 4'-phosphate</name>
        <dbReference type="ChEBI" id="CHEBI:47942"/>
    </cofactor>
</comment>
<dbReference type="PROSITE" id="PS00012">
    <property type="entry name" value="PHOSPHOPANTETHEINE"/>
    <property type="match status" value="3"/>
</dbReference>
<protein>
    <submittedName>
        <fullName evidence="5">Non-ribosomal peptide synthase protein (TIGR01720 family)/amino acid adenylation domain-containing protein</fullName>
    </submittedName>
</protein>
<dbReference type="NCBIfam" id="NF003417">
    <property type="entry name" value="PRK04813.1"/>
    <property type="match status" value="5"/>
</dbReference>
<keyword evidence="2" id="KW-0596">Phosphopantetheine</keyword>
<gene>
    <name evidence="5" type="ORF">ATI14_4268</name>
</gene>
<dbReference type="CDD" id="cd19543">
    <property type="entry name" value="DCL_NRPS"/>
    <property type="match status" value="2"/>
</dbReference>
<dbReference type="SMART" id="SM00823">
    <property type="entry name" value="PKS_PP"/>
    <property type="match status" value="5"/>
</dbReference>
<dbReference type="SUPFAM" id="SSF56801">
    <property type="entry name" value="Acetyl-CoA synthetase-like"/>
    <property type="match status" value="5"/>
</dbReference>
<dbReference type="InterPro" id="IPR036736">
    <property type="entry name" value="ACP-like_sf"/>
</dbReference>
<evidence type="ECO:0000313" key="6">
    <source>
        <dbReference type="Proteomes" id="UP000232891"/>
    </source>
</evidence>
<comment type="caution">
    <text evidence="5">The sequence shown here is derived from an EMBL/GenBank/DDBJ whole genome shotgun (WGS) entry which is preliminary data.</text>
</comment>
<dbReference type="InterPro" id="IPR006162">
    <property type="entry name" value="Ppantetheine_attach_site"/>
</dbReference>
<dbReference type="Gene3D" id="3.30.300.30">
    <property type="match status" value="5"/>
</dbReference>
<dbReference type="PANTHER" id="PTHR45398">
    <property type="match status" value="1"/>
</dbReference>
<dbReference type="NCBIfam" id="TIGR01733">
    <property type="entry name" value="AA-adenyl-dom"/>
    <property type="match status" value="5"/>
</dbReference>
<dbReference type="Pfam" id="PF13193">
    <property type="entry name" value="AMP-binding_C"/>
    <property type="match status" value="5"/>
</dbReference>
<dbReference type="Gene3D" id="3.30.559.10">
    <property type="entry name" value="Chloramphenicol acetyltransferase-like domain"/>
    <property type="match status" value="7"/>
</dbReference>
<dbReference type="InterPro" id="IPR010071">
    <property type="entry name" value="AA_adenyl_dom"/>
</dbReference>
<dbReference type="InterPro" id="IPR000873">
    <property type="entry name" value="AMP-dep_synth/lig_dom"/>
</dbReference>
<dbReference type="SUPFAM" id="SSF52777">
    <property type="entry name" value="CoA-dependent acyltransferases"/>
    <property type="match status" value="14"/>
</dbReference>
<dbReference type="PANTHER" id="PTHR45398:SF1">
    <property type="entry name" value="ENZYME, PUTATIVE (JCVI)-RELATED"/>
    <property type="match status" value="1"/>
</dbReference>
<dbReference type="InterPro" id="IPR009081">
    <property type="entry name" value="PP-bd_ACP"/>
</dbReference>
<reference evidence="5 6" key="1">
    <citation type="submission" date="2017-11" db="EMBL/GenBank/DDBJ databases">
        <title>Genome sequencing of a diverse group of Pseudomonas species.</title>
        <authorList>
            <person name="Loper J."/>
        </authorList>
    </citation>
    <scope>NUCLEOTIDE SEQUENCE [LARGE SCALE GENOMIC DNA]</scope>
    <source>
        <strain evidence="5 6">NCPPB 2192</strain>
    </source>
</reference>
<dbReference type="InterPro" id="IPR025110">
    <property type="entry name" value="AMP-bd_C"/>
</dbReference>
<dbReference type="PROSITE" id="PS00455">
    <property type="entry name" value="AMP_BINDING"/>
    <property type="match status" value="5"/>
</dbReference>
<dbReference type="PROSITE" id="PS50075">
    <property type="entry name" value="CARRIER"/>
    <property type="match status" value="5"/>
</dbReference>
<dbReference type="InterPro" id="IPR020806">
    <property type="entry name" value="PKS_PP-bd"/>
</dbReference>
<keyword evidence="3" id="KW-0597">Phosphoprotein</keyword>
<dbReference type="InterPro" id="IPR020845">
    <property type="entry name" value="AMP-binding_CS"/>
</dbReference>
<dbReference type="Proteomes" id="UP000232891">
    <property type="component" value="Unassembled WGS sequence"/>
</dbReference>
<dbReference type="RefSeq" id="WP_100831508.1">
    <property type="nucleotide sequence ID" value="NZ_PHHD01000001.1"/>
</dbReference>
<dbReference type="Pfam" id="PF00668">
    <property type="entry name" value="Condensation"/>
    <property type="match status" value="7"/>
</dbReference>